<name>A0A9X4NUC6_9BURK</name>
<keyword evidence="2" id="KW-1185">Reference proteome</keyword>
<dbReference type="OrthoDB" id="8811678at2"/>
<organism evidence="1 2">
    <name type="scientific">Hydrogenophaga taeniospiralis CCUG 15921</name>
    <dbReference type="NCBI Taxonomy" id="1281780"/>
    <lineage>
        <taxon>Bacteria</taxon>
        <taxon>Pseudomonadati</taxon>
        <taxon>Pseudomonadota</taxon>
        <taxon>Betaproteobacteria</taxon>
        <taxon>Burkholderiales</taxon>
        <taxon>Comamonadaceae</taxon>
        <taxon>Hydrogenophaga</taxon>
    </lineage>
</organism>
<dbReference type="EMBL" id="AOGK01000014">
    <property type="protein sequence ID" value="MDG5976781.1"/>
    <property type="molecule type" value="Genomic_DNA"/>
</dbReference>
<gene>
    <name evidence="1" type="ORF">H010_16044</name>
</gene>
<protein>
    <submittedName>
        <fullName evidence="1">Uncharacterized protein</fullName>
    </submittedName>
</protein>
<evidence type="ECO:0000313" key="1">
    <source>
        <dbReference type="EMBL" id="MDG5976781.1"/>
    </source>
</evidence>
<accession>A0A9X4NUC6</accession>
<proteinExistence type="predicted"/>
<dbReference type="RefSeq" id="WP_157571971.1">
    <property type="nucleotide sequence ID" value="NZ_AOGK01000014.1"/>
</dbReference>
<sequence length="183" mass="18747">MPVFSRLQGPVRRSTLALITATALGLSACGGGSDAPPDDGSGGTGPSASIEALKGDWVQKGCVKTGAQSFKKFLRARITGPNTLDYFEGVLSFGGNGCEGASVLAGPSKLGTVTFARSEAHQGLAAHWGTFLTVTGTRFGAIWTLRTGDRLCLLGDEIPSIQPSLSTVSASLATVPADNCFGR</sequence>
<dbReference type="PROSITE" id="PS51257">
    <property type="entry name" value="PROKAR_LIPOPROTEIN"/>
    <property type="match status" value="1"/>
</dbReference>
<dbReference type="Proteomes" id="UP001152876">
    <property type="component" value="Unassembled WGS sequence"/>
</dbReference>
<reference evidence="1" key="1">
    <citation type="submission" date="2013-01" db="EMBL/GenBank/DDBJ databases">
        <title>Genome draft of Hydrogenophaga taeniospiralis 2K1.</title>
        <authorList>
            <person name="Gomila M."/>
            <person name="Lalucat J."/>
        </authorList>
    </citation>
    <scope>NUCLEOTIDE SEQUENCE</scope>
    <source>
        <strain evidence="1">CCUG 15921</strain>
    </source>
</reference>
<evidence type="ECO:0000313" key="2">
    <source>
        <dbReference type="Proteomes" id="UP001152876"/>
    </source>
</evidence>
<comment type="caution">
    <text evidence="1">The sequence shown here is derived from an EMBL/GenBank/DDBJ whole genome shotgun (WGS) entry which is preliminary data.</text>
</comment>
<dbReference type="AlphaFoldDB" id="A0A9X4NUC6"/>